<evidence type="ECO:0000256" key="8">
    <source>
        <dbReference type="SAM" id="Coils"/>
    </source>
</evidence>
<proteinExistence type="inferred from homology"/>
<evidence type="ECO:0000256" key="3">
    <source>
        <dbReference type="ARBA" id="ARBA00022741"/>
    </source>
</evidence>
<dbReference type="Pfam" id="PF00225">
    <property type="entry name" value="Kinesin"/>
    <property type="match status" value="1"/>
</dbReference>
<dbReference type="InterPro" id="IPR027417">
    <property type="entry name" value="P-loop_NTPase"/>
</dbReference>
<reference evidence="11" key="1">
    <citation type="journal article" date="2019" name="Science">
        <title>Mutation of a bHLH transcription factor allowed almond domestication.</title>
        <authorList>
            <person name="Sanchez-Perez R."/>
            <person name="Pavan S."/>
            <person name="Mazzeo R."/>
            <person name="Moldovan C."/>
            <person name="Aiese Cigliano R."/>
            <person name="Del Cueto J."/>
            <person name="Ricciardi F."/>
            <person name="Lotti C."/>
            <person name="Ricciardi L."/>
            <person name="Dicenta F."/>
            <person name="Lopez-Marques R.L."/>
            <person name="Lindberg Moller B."/>
        </authorList>
    </citation>
    <scope>NUCLEOTIDE SEQUENCE</scope>
</reference>
<dbReference type="PANTHER" id="PTHR47972">
    <property type="entry name" value="KINESIN-LIKE PROTEIN KLP-3"/>
    <property type="match status" value="1"/>
</dbReference>
<dbReference type="PROSITE" id="PS50067">
    <property type="entry name" value="KINESIN_MOTOR_2"/>
    <property type="match status" value="1"/>
</dbReference>
<dbReference type="SUPFAM" id="SSF52540">
    <property type="entry name" value="P-loop containing nucleoside triphosphate hydrolases"/>
    <property type="match status" value="1"/>
</dbReference>
<dbReference type="GO" id="GO:0005524">
    <property type="term" value="F:ATP binding"/>
    <property type="evidence" value="ECO:0007669"/>
    <property type="project" value="UniProtKB-UniRule"/>
</dbReference>
<feature type="non-terminal residue" evidence="11">
    <location>
        <position position="1"/>
    </location>
</feature>
<dbReference type="GO" id="GO:0005829">
    <property type="term" value="C:cytosol"/>
    <property type="evidence" value="ECO:0007669"/>
    <property type="project" value="UniProtKB-ARBA"/>
</dbReference>
<gene>
    <name evidence="11" type="ORF">Prudu_017256</name>
</gene>
<feature type="compositionally biased region" description="Polar residues" evidence="9">
    <location>
        <begin position="11"/>
        <end position="25"/>
    </location>
</feature>
<dbReference type="GO" id="GO:0031022">
    <property type="term" value="P:nuclear migration along microfilament"/>
    <property type="evidence" value="ECO:0007669"/>
    <property type="project" value="UniProtKB-ARBA"/>
</dbReference>
<feature type="region of interest" description="Disordered" evidence="9">
    <location>
        <begin position="922"/>
        <end position="942"/>
    </location>
</feature>
<dbReference type="SMART" id="SM00129">
    <property type="entry name" value="KISc"/>
    <property type="match status" value="1"/>
</dbReference>
<dbReference type="InterPro" id="IPR019821">
    <property type="entry name" value="Kinesin_motor_CS"/>
</dbReference>
<dbReference type="GO" id="GO:0009903">
    <property type="term" value="P:chloroplast avoidance movement"/>
    <property type="evidence" value="ECO:0007669"/>
    <property type="project" value="UniProtKB-ARBA"/>
</dbReference>
<protein>
    <submittedName>
        <fullName evidence="11">Kinesin like protein for actin based chloroplast movement 1</fullName>
    </submittedName>
</protein>
<dbReference type="GO" id="GO:0005874">
    <property type="term" value="C:microtubule"/>
    <property type="evidence" value="ECO:0007669"/>
    <property type="project" value="UniProtKB-KW"/>
</dbReference>
<dbReference type="InterPro" id="IPR001752">
    <property type="entry name" value="Kinesin_motor_dom"/>
</dbReference>
<feature type="coiled-coil region" evidence="8">
    <location>
        <begin position="150"/>
        <end position="177"/>
    </location>
</feature>
<dbReference type="GO" id="GO:0003777">
    <property type="term" value="F:microtubule motor activity"/>
    <property type="evidence" value="ECO:0007669"/>
    <property type="project" value="InterPro"/>
</dbReference>
<evidence type="ECO:0000256" key="5">
    <source>
        <dbReference type="ARBA" id="ARBA00023054"/>
    </source>
</evidence>
<dbReference type="PANTHER" id="PTHR47972:SF22">
    <property type="entry name" value="KINESIN-LIKE PROTEIN KIN-14A-RELATED"/>
    <property type="match status" value="1"/>
</dbReference>
<feature type="region of interest" description="Disordered" evidence="9">
    <location>
        <begin position="1"/>
        <end position="25"/>
    </location>
</feature>
<feature type="compositionally biased region" description="Low complexity" evidence="9">
    <location>
        <begin position="926"/>
        <end position="941"/>
    </location>
</feature>
<accession>A0A4Y1RN58</accession>
<dbReference type="PRINTS" id="PR00380">
    <property type="entry name" value="KINESINHEAVY"/>
</dbReference>
<dbReference type="GO" id="GO:0007018">
    <property type="term" value="P:microtubule-based movement"/>
    <property type="evidence" value="ECO:0007669"/>
    <property type="project" value="InterPro"/>
</dbReference>
<keyword evidence="4 7" id="KW-0067">ATP-binding</keyword>
<comment type="similarity">
    <text evidence="1">Belongs to the TRAFAC class myosin-kinesin ATPase superfamily. Kinesin family. KIN-14 subfamily.</text>
</comment>
<evidence type="ECO:0000256" key="1">
    <source>
        <dbReference type="ARBA" id="ARBA00010899"/>
    </source>
</evidence>
<feature type="domain" description="Kinesin motor" evidence="10">
    <location>
        <begin position="237"/>
        <end position="551"/>
    </location>
</feature>
<dbReference type="GO" id="GO:0008017">
    <property type="term" value="F:microtubule binding"/>
    <property type="evidence" value="ECO:0007669"/>
    <property type="project" value="InterPro"/>
</dbReference>
<dbReference type="Gene3D" id="3.40.850.10">
    <property type="entry name" value="Kinesin motor domain"/>
    <property type="match status" value="1"/>
</dbReference>
<evidence type="ECO:0000313" key="11">
    <source>
        <dbReference type="EMBL" id="BBH05771.1"/>
    </source>
</evidence>
<dbReference type="GO" id="GO:0005886">
    <property type="term" value="C:plasma membrane"/>
    <property type="evidence" value="ECO:0007669"/>
    <property type="project" value="UniProtKB-ARBA"/>
</dbReference>
<dbReference type="FunFam" id="3.40.850.10:FF:000058">
    <property type="entry name" value="kinesin-like protein KIN-14B isoform X1"/>
    <property type="match status" value="1"/>
</dbReference>
<feature type="binding site" evidence="7">
    <location>
        <begin position="318"/>
        <end position="325"/>
    </location>
    <ligand>
        <name>ATP</name>
        <dbReference type="ChEBI" id="CHEBI:30616"/>
    </ligand>
</feature>
<name>A0A4Y1RN58_PRUDU</name>
<dbReference type="GO" id="GO:0009904">
    <property type="term" value="P:chloroplast accumulation movement"/>
    <property type="evidence" value="ECO:0007669"/>
    <property type="project" value="UniProtKB-ARBA"/>
</dbReference>
<dbReference type="InterPro" id="IPR036961">
    <property type="entry name" value="Kinesin_motor_dom_sf"/>
</dbReference>
<dbReference type="InterPro" id="IPR027640">
    <property type="entry name" value="Kinesin-like_fam"/>
</dbReference>
<feature type="coiled-coil region" evidence="8">
    <location>
        <begin position="635"/>
        <end position="690"/>
    </location>
</feature>
<sequence>SNIRRLGLETDSWSNSQQGSSEQSARTVTCAALSKNCKSTIEGKPHLRARCEVHRAQARTTEKQFLASFGVLNFGFSNFGATFVGETAMAEQRNNNRWNWEVSGFEPRKLSSSSSTASSFDHDDYKPGAPLVRRYSISAASALAQSEFSNHSVTSKLQKLKDQVKLAREDYLELRQEASELHEYSNAKLERVTRYLGVLANKTRKLDQFALETEARISPLINEKRRLFNDLLTAKGNIKIYCRARPLFEDEGSSIVEYPDDYNIRVNTGDDALSNPKKDFELDRVYGPHVGQAELFRDVQPLVQSALDGYNVSIFAYGQTNSGKTHTMEGSSHDRGLYARSFEELFDLANSDSTSTSRFKFSVTVFELYNEQIRDLLPESGDALPKIRMGSPESFVELVQEKVDNPLDFSKVLKDAFQSRGNDPSKFNVSHLIITIHIYYNNLITGENTYSKLSLVDLAGSEGLIAEDDSSERVTDLLHVMKSLSALGDVLSSLTSKKDAIPYENSMLTKVLADSLGGSSKTLMIVNVVPNSVNLSETLLSLNFSSRARNAVLGLGNRDTIKKWRDIANDARKELYEKEKESQDLKQEVLGLKHSLKDANDQCVLLFNEVQKAWKVSYTLQSDLKSENIMLADKQKIEREQNAQLRNQVAQLLQLEQDQKVQIEQRDSTIQALEAKMKSIESRLSEAQHSSEDQSALGSYLSNAKAIGDGMDSPPVTKKLEEELKKRDALIERLHEENEKLFDRLTEKASLAGSPKLSSPLSKGPLNVQSRDLVRNDSRGHSMDVVPSSPALAADKTEGTVALVKSGADKVKTTPAGEYLTSALNDFDPEQHDSLAAISDGANKLLMLVLAAVIKAGASREHEILAEIRDAVFSFVRKMEPQRVMDTMLVSRVRILYIRSLLARSPELQSIKVSPVENFLEKANTGRSRSSSRGNSPGRSPVHYVDEHIQGFRVNLKPEKKSKFSSVVSKIRGLDQDTPRQQVTAGKLREINEEAKSFAIGNKALAALFVHTPAGELQRQLRSWLAENFDFLSVLGDDASGGTTGQLELLSTAIMDGWMAGLGAAVPPNTDALGQLLSEYSKRVYSSQLQHLKDIAGTLASEGAEDAAQVAKLRSALESVDHKRRKILQQIRSDVALLTLQDGGPPIQNPSTAAEDARLASLISLDGIVKQVKDIVRQSSMSTLSKSKKKQMLASLDELAERMPSLLDIDHPCAQRQIADARHVIQSIPEEDDHLQEQSHALKPSTDLGFGTETDVAQWNVLQFNTGATTPFIIKCGANSNSELVIKADAKIQEPKGGEVVRVVPRPSVLESMSLEEMKHVFSQLPEALSLLALARTADGTRARYSRLYRTLAMKVPSLRDLVGELEKGGVLKDVRS</sequence>
<evidence type="ECO:0000259" key="10">
    <source>
        <dbReference type="PROSITE" id="PS50067"/>
    </source>
</evidence>
<keyword evidence="6 7" id="KW-0505">Motor protein</keyword>
<evidence type="ECO:0000256" key="2">
    <source>
        <dbReference type="ARBA" id="ARBA00022701"/>
    </source>
</evidence>
<evidence type="ECO:0000256" key="6">
    <source>
        <dbReference type="ARBA" id="ARBA00023175"/>
    </source>
</evidence>
<dbReference type="PROSITE" id="PS00411">
    <property type="entry name" value="KINESIN_MOTOR_1"/>
    <property type="match status" value="1"/>
</dbReference>
<evidence type="ECO:0000256" key="4">
    <source>
        <dbReference type="ARBA" id="ARBA00022840"/>
    </source>
</evidence>
<dbReference type="EMBL" id="AP019302">
    <property type="protein sequence ID" value="BBH05771.1"/>
    <property type="molecule type" value="Genomic_DNA"/>
</dbReference>
<keyword evidence="2" id="KW-0493">Microtubule</keyword>
<organism evidence="11">
    <name type="scientific">Prunus dulcis</name>
    <name type="common">Almond</name>
    <name type="synonym">Amygdalus dulcis</name>
    <dbReference type="NCBI Taxonomy" id="3755"/>
    <lineage>
        <taxon>Eukaryota</taxon>
        <taxon>Viridiplantae</taxon>
        <taxon>Streptophyta</taxon>
        <taxon>Embryophyta</taxon>
        <taxon>Tracheophyta</taxon>
        <taxon>Spermatophyta</taxon>
        <taxon>Magnoliopsida</taxon>
        <taxon>eudicotyledons</taxon>
        <taxon>Gunneridae</taxon>
        <taxon>Pentapetalae</taxon>
        <taxon>rosids</taxon>
        <taxon>fabids</taxon>
        <taxon>Rosales</taxon>
        <taxon>Rosaceae</taxon>
        <taxon>Amygdaloideae</taxon>
        <taxon>Amygdaleae</taxon>
        <taxon>Prunus</taxon>
    </lineage>
</organism>
<feature type="coiled-coil region" evidence="8">
    <location>
        <begin position="561"/>
        <end position="602"/>
    </location>
</feature>
<keyword evidence="5 8" id="KW-0175">Coiled coil</keyword>
<evidence type="ECO:0000256" key="9">
    <source>
        <dbReference type="SAM" id="MobiDB-lite"/>
    </source>
</evidence>
<evidence type="ECO:0000256" key="7">
    <source>
        <dbReference type="PROSITE-ProRule" id="PRU00283"/>
    </source>
</evidence>
<keyword evidence="3 7" id="KW-0547">Nucleotide-binding</keyword>